<dbReference type="OrthoDB" id="4174719at2"/>
<keyword evidence="2" id="KW-0560">Oxidoreductase</keyword>
<proteinExistence type="predicted"/>
<dbReference type="Gene3D" id="3.30.1060.10">
    <property type="entry name" value="Peptide methionine sulphoxide reductase MsrA"/>
    <property type="match status" value="1"/>
</dbReference>
<evidence type="ECO:0000256" key="3">
    <source>
        <dbReference type="ARBA" id="ARBA00047806"/>
    </source>
</evidence>
<sequence length="171" mass="19778">MKNLNRIGFGGGCHWCTEAVFQSLVGVENVQQGWIASSGNNASFSEAVIVEYNAAIIPIEVLIEIHLHTHNSTSAHSMRKKYRSAIYVFDENEESEVVDVLKTLQHKFNNQLVTQVLKFSEFKPSREEILNYYYKNPDKPFCETFINPKLKVLLESFRNYTDITKTRHLKY</sequence>
<dbReference type="Pfam" id="PF01625">
    <property type="entry name" value="PMSR"/>
    <property type="match status" value="1"/>
</dbReference>
<evidence type="ECO:0000256" key="2">
    <source>
        <dbReference type="ARBA" id="ARBA00023002"/>
    </source>
</evidence>
<dbReference type="EMBL" id="QRDV01000005">
    <property type="protein sequence ID" value="RED43623.1"/>
    <property type="molecule type" value="Genomic_DNA"/>
</dbReference>
<dbReference type="PANTHER" id="PTHR43774:SF1">
    <property type="entry name" value="PEPTIDE METHIONINE SULFOXIDE REDUCTASE MSRA 2"/>
    <property type="match status" value="1"/>
</dbReference>
<evidence type="ECO:0000259" key="5">
    <source>
        <dbReference type="Pfam" id="PF01625"/>
    </source>
</evidence>
<dbReference type="RefSeq" id="WP_115817714.1">
    <property type="nucleotide sequence ID" value="NZ_QRDV01000005.1"/>
</dbReference>
<evidence type="ECO:0000313" key="6">
    <source>
        <dbReference type="EMBL" id="RED43623.1"/>
    </source>
</evidence>
<dbReference type="EC" id="1.8.4.11" evidence="1"/>
<dbReference type="InterPro" id="IPR036509">
    <property type="entry name" value="Met_Sox_Rdtase_MsrA_sf"/>
</dbReference>
<comment type="catalytic activity">
    <reaction evidence="4">
        <text>[thioredoxin]-disulfide + L-methionine + H2O = L-methionine (S)-S-oxide + [thioredoxin]-dithiol</text>
        <dbReference type="Rhea" id="RHEA:19993"/>
        <dbReference type="Rhea" id="RHEA-COMP:10698"/>
        <dbReference type="Rhea" id="RHEA-COMP:10700"/>
        <dbReference type="ChEBI" id="CHEBI:15377"/>
        <dbReference type="ChEBI" id="CHEBI:29950"/>
        <dbReference type="ChEBI" id="CHEBI:50058"/>
        <dbReference type="ChEBI" id="CHEBI:57844"/>
        <dbReference type="ChEBI" id="CHEBI:58772"/>
        <dbReference type="EC" id="1.8.4.11"/>
    </reaction>
</comment>
<dbReference type="InterPro" id="IPR002569">
    <property type="entry name" value="Met_Sox_Rdtase_MsrA_dom"/>
</dbReference>
<comment type="catalytic activity">
    <reaction evidence="3">
        <text>L-methionyl-[protein] + [thioredoxin]-disulfide + H2O = L-methionyl-(S)-S-oxide-[protein] + [thioredoxin]-dithiol</text>
        <dbReference type="Rhea" id="RHEA:14217"/>
        <dbReference type="Rhea" id="RHEA-COMP:10698"/>
        <dbReference type="Rhea" id="RHEA-COMP:10700"/>
        <dbReference type="Rhea" id="RHEA-COMP:12313"/>
        <dbReference type="Rhea" id="RHEA-COMP:12315"/>
        <dbReference type="ChEBI" id="CHEBI:15377"/>
        <dbReference type="ChEBI" id="CHEBI:16044"/>
        <dbReference type="ChEBI" id="CHEBI:29950"/>
        <dbReference type="ChEBI" id="CHEBI:44120"/>
        <dbReference type="ChEBI" id="CHEBI:50058"/>
        <dbReference type="EC" id="1.8.4.11"/>
    </reaction>
</comment>
<protein>
    <recommendedName>
        <fullName evidence="1">peptide-methionine (S)-S-oxide reductase</fullName>
        <ecNumber evidence="1">1.8.4.11</ecNumber>
    </recommendedName>
</protein>
<keyword evidence="7" id="KW-1185">Reference proteome</keyword>
<evidence type="ECO:0000256" key="1">
    <source>
        <dbReference type="ARBA" id="ARBA00012502"/>
    </source>
</evidence>
<accession>A0A3D9H282</accession>
<dbReference type="GO" id="GO:0008113">
    <property type="term" value="F:peptide-methionine (S)-S-oxide reductase activity"/>
    <property type="evidence" value="ECO:0007669"/>
    <property type="project" value="UniProtKB-EC"/>
</dbReference>
<feature type="domain" description="Peptide methionine sulphoxide reductase MsrA" evidence="5">
    <location>
        <begin position="7"/>
        <end position="142"/>
    </location>
</feature>
<evidence type="ECO:0000313" key="7">
    <source>
        <dbReference type="Proteomes" id="UP000256980"/>
    </source>
</evidence>
<comment type="caution">
    <text evidence="6">The sequence shown here is derived from an EMBL/GenBank/DDBJ whole genome shotgun (WGS) entry which is preliminary data.</text>
</comment>
<organism evidence="6 7">
    <name type="scientific">Winogradskyella eximia</name>
    <dbReference type="NCBI Taxonomy" id="262006"/>
    <lineage>
        <taxon>Bacteria</taxon>
        <taxon>Pseudomonadati</taxon>
        <taxon>Bacteroidota</taxon>
        <taxon>Flavobacteriia</taxon>
        <taxon>Flavobacteriales</taxon>
        <taxon>Flavobacteriaceae</taxon>
        <taxon>Winogradskyella</taxon>
    </lineage>
</organism>
<reference evidence="6 7" key="1">
    <citation type="submission" date="2018-07" db="EMBL/GenBank/DDBJ databases">
        <title>Genomic Encyclopedia of Type Strains, Phase III (KMG-III): the genomes of soil and plant-associated and newly described type strains.</title>
        <authorList>
            <person name="Whitman W."/>
        </authorList>
    </citation>
    <scope>NUCLEOTIDE SEQUENCE [LARGE SCALE GENOMIC DNA]</scope>
    <source>
        <strain evidence="6 7">CECT 7946</strain>
    </source>
</reference>
<name>A0A3D9H282_9FLAO</name>
<evidence type="ECO:0000256" key="4">
    <source>
        <dbReference type="ARBA" id="ARBA00048782"/>
    </source>
</evidence>
<dbReference type="SUPFAM" id="SSF55068">
    <property type="entry name" value="Peptide methionine sulfoxide reductase"/>
    <property type="match status" value="1"/>
</dbReference>
<dbReference type="Proteomes" id="UP000256980">
    <property type="component" value="Unassembled WGS sequence"/>
</dbReference>
<gene>
    <name evidence="6" type="ORF">DFQ10_105223</name>
</gene>
<dbReference type="AlphaFoldDB" id="A0A3D9H282"/>
<dbReference type="PANTHER" id="PTHR43774">
    <property type="entry name" value="PEPTIDE METHIONINE SULFOXIDE REDUCTASE"/>
    <property type="match status" value="1"/>
</dbReference>